<organism evidence="1 2">
    <name type="scientific">Clostridium innocuum</name>
    <dbReference type="NCBI Taxonomy" id="1522"/>
    <lineage>
        <taxon>Bacteria</taxon>
        <taxon>Bacillati</taxon>
        <taxon>Bacillota</taxon>
        <taxon>Clostridia</taxon>
        <taxon>Eubacteriales</taxon>
        <taxon>Clostridiaceae</taxon>
        <taxon>Clostridium</taxon>
    </lineage>
</organism>
<dbReference type="EMBL" id="QVEV01000026">
    <property type="protein sequence ID" value="RGC13907.1"/>
    <property type="molecule type" value="Genomic_DNA"/>
</dbReference>
<accession>A0A3E2VT00</accession>
<dbReference type="AlphaFoldDB" id="A0A3E2VT00"/>
<sequence>MHIFTVSIPYAIRIGKCSGLLLKQGWCMVSVQGVKSFSSGIFWGLKIKKRLKTAGLLFIIEKEMR</sequence>
<name>A0A3E2VT00_CLOIN</name>
<reference evidence="1 2" key="1">
    <citation type="submission" date="2018-08" db="EMBL/GenBank/DDBJ databases">
        <title>A genome reference for cultivated species of the human gut microbiota.</title>
        <authorList>
            <person name="Zou Y."/>
            <person name="Xue W."/>
            <person name="Luo G."/>
        </authorList>
    </citation>
    <scope>NUCLEOTIDE SEQUENCE [LARGE SCALE GENOMIC DNA]</scope>
    <source>
        <strain evidence="1 2">OF01-2LB</strain>
    </source>
</reference>
<gene>
    <name evidence="1" type="ORF">DXA38_15550</name>
</gene>
<proteinExistence type="predicted"/>
<dbReference type="Proteomes" id="UP000260025">
    <property type="component" value="Unassembled WGS sequence"/>
</dbReference>
<comment type="caution">
    <text evidence="1">The sequence shown here is derived from an EMBL/GenBank/DDBJ whole genome shotgun (WGS) entry which is preliminary data.</text>
</comment>
<protein>
    <submittedName>
        <fullName evidence="1">Uncharacterized protein</fullName>
    </submittedName>
</protein>
<evidence type="ECO:0000313" key="2">
    <source>
        <dbReference type="Proteomes" id="UP000260025"/>
    </source>
</evidence>
<evidence type="ECO:0000313" key="1">
    <source>
        <dbReference type="EMBL" id="RGC13907.1"/>
    </source>
</evidence>